<accession>A0A7I8VDA2</accession>
<dbReference type="InterPro" id="IPR003591">
    <property type="entry name" value="Leu-rich_rpt_typical-subtyp"/>
</dbReference>
<sequence length="624" mass="70931">MDMTLLVILLIFLTLPSIKSDCVLRKILPTSCCPRFNSPSLKCNRLSELKFWLQNDENIGKISPHSSVCELTILNAFDQTNESIIVGQFMNHTLLKDVAVLNLYNSSLQDFQSILNQKRLCGLSINCDFPENVSFIANTEFKLLLSLSLERCNLNGLTENWLQLMKANNLRTLKLTDSNLTSLNKVDKNLLSNLQTLDLSRNNLMSLNLSMSNFTEIKYLILRENSISFIKDGFFNFAKSLNTLDLSHNDLSQLSCNTFTGLRKLKRFKLNSNYLTSQKDILCAFEEFQHLELLDISFNIFTKIPSLKAFVIYLEHLNLKNNSISSEMDYLMPLVNIKYLDVSYNQISSISLPKLRNDFEFLDISHNLIKRLPQQTEILVRKGGRARFQKNPLECDCHVLWLRKFSLGFQVLPKYMLDVTCSKPIVEYLLQIDDSYFNCLPPHSIDIKVLNRNGKRYVSCTAEGIPKPDVLWISVKIDTNNSNSNILNKSTVDMEIITELAEYKSYLCQAKNVLGTAESKSMIIIESPQTSPNKKETKERTFSVNILIISVFGTFVGTLLLVGLLILAKRAKGKDKILQEDFGTVARGSGCLHPHVHILYKKDDPHSIESATNANKNISTSALF</sequence>
<dbReference type="Gene3D" id="3.80.10.10">
    <property type="entry name" value="Ribonuclease Inhibitor"/>
    <property type="match status" value="2"/>
</dbReference>
<dbReference type="InterPro" id="IPR001611">
    <property type="entry name" value="Leu-rich_rpt"/>
</dbReference>
<keyword evidence="5" id="KW-1133">Transmembrane helix</keyword>
<comment type="caution">
    <text evidence="8">The sequence shown here is derived from an EMBL/GenBank/DDBJ whole genome shotgun (WGS) entry which is preliminary data.</text>
</comment>
<dbReference type="PANTHER" id="PTHR24366">
    <property type="entry name" value="IG(IMMUNOGLOBULIN) AND LRR(LEUCINE RICH REPEAT) DOMAINS"/>
    <property type="match status" value="1"/>
</dbReference>
<dbReference type="OrthoDB" id="5954366at2759"/>
<protein>
    <recommendedName>
        <fullName evidence="7">Ig-like domain-containing protein</fullName>
    </recommendedName>
</protein>
<keyword evidence="9" id="KW-1185">Reference proteome</keyword>
<keyword evidence="3" id="KW-0677">Repeat</keyword>
<dbReference type="EMBL" id="CAJFCJ010000002">
    <property type="protein sequence ID" value="CAD5112493.1"/>
    <property type="molecule type" value="Genomic_DNA"/>
</dbReference>
<evidence type="ECO:0000313" key="9">
    <source>
        <dbReference type="Proteomes" id="UP000549394"/>
    </source>
</evidence>
<evidence type="ECO:0000256" key="3">
    <source>
        <dbReference type="ARBA" id="ARBA00022737"/>
    </source>
</evidence>
<evidence type="ECO:0000313" key="8">
    <source>
        <dbReference type="EMBL" id="CAD5112493.1"/>
    </source>
</evidence>
<dbReference type="InterPro" id="IPR032675">
    <property type="entry name" value="LRR_dom_sf"/>
</dbReference>
<dbReference type="Pfam" id="PF00560">
    <property type="entry name" value="LRR_1"/>
    <property type="match status" value="1"/>
</dbReference>
<keyword evidence="1" id="KW-0433">Leucine-rich repeat</keyword>
<feature type="signal peptide" evidence="6">
    <location>
        <begin position="1"/>
        <end position="20"/>
    </location>
</feature>
<dbReference type="InterPro" id="IPR013783">
    <property type="entry name" value="Ig-like_fold"/>
</dbReference>
<feature type="chain" id="PRO_5029908558" description="Ig-like domain-containing protein" evidence="6">
    <location>
        <begin position="21"/>
        <end position="624"/>
    </location>
</feature>
<feature type="transmembrane region" description="Helical" evidence="5">
    <location>
        <begin position="542"/>
        <end position="568"/>
    </location>
</feature>
<keyword evidence="4" id="KW-1015">Disulfide bond</keyword>
<dbReference type="InterPro" id="IPR007110">
    <property type="entry name" value="Ig-like_dom"/>
</dbReference>
<dbReference type="PANTHER" id="PTHR24366:SF96">
    <property type="entry name" value="LEUCINE RICH REPEAT CONTAINING 53"/>
    <property type="match status" value="1"/>
</dbReference>
<evidence type="ECO:0000256" key="4">
    <source>
        <dbReference type="ARBA" id="ARBA00023157"/>
    </source>
</evidence>
<dbReference type="SUPFAM" id="SSF52058">
    <property type="entry name" value="L domain-like"/>
    <property type="match status" value="2"/>
</dbReference>
<evidence type="ECO:0000256" key="6">
    <source>
        <dbReference type="SAM" id="SignalP"/>
    </source>
</evidence>
<feature type="domain" description="Ig-like" evidence="7">
    <location>
        <begin position="442"/>
        <end position="523"/>
    </location>
</feature>
<dbReference type="PRINTS" id="PR00019">
    <property type="entry name" value="LEURICHRPT"/>
</dbReference>
<keyword evidence="2 6" id="KW-0732">Signal</keyword>
<gene>
    <name evidence="8" type="ORF">DGYR_LOCUS1623</name>
</gene>
<name>A0A7I8VDA2_9ANNE</name>
<dbReference type="PROSITE" id="PS50835">
    <property type="entry name" value="IG_LIKE"/>
    <property type="match status" value="1"/>
</dbReference>
<reference evidence="8 9" key="1">
    <citation type="submission" date="2020-08" db="EMBL/GenBank/DDBJ databases">
        <authorList>
            <person name="Hejnol A."/>
        </authorList>
    </citation>
    <scope>NUCLEOTIDE SEQUENCE [LARGE SCALE GENOMIC DNA]</scope>
</reference>
<evidence type="ECO:0000256" key="1">
    <source>
        <dbReference type="ARBA" id="ARBA00022614"/>
    </source>
</evidence>
<organism evidence="8 9">
    <name type="scientific">Dimorphilus gyrociliatus</name>
    <dbReference type="NCBI Taxonomy" id="2664684"/>
    <lineage>
        <taxon>Eukaryota</taxon>
        <taxon>Metazoa</taxon>
        <taxon>Spiralia</taxon>
        <taxon>Lophotrochozoa</taxon>
        <taxon>Annelida</taxon>
        <taxon>Polychaeta</taxon>
        <taxon>Polychaeta incertae sedis</taxon>
        <taxon>Dinophilidae</taxon>
        <taxon>Dimorphilus</taxon>
    </lineage>
</organism>
<keyword evidence="5" id="KW-0812">Transmembrane</keyword>
<dbReference type="Proteomes" id="UP000549394">
    <property type="component" value="Unassembled WGS sequence"/>
</dbReference>
<evidence type="ECO:0000256" key="2">
    <source>
        <dbReference type="ARBA" id="ARBA00022729"/>
    </source>
</evidence>
<evidence type="ECO:0000259" key="7">
    <source>
        <dbReference type="PROSITE" id="PS50835"/>
    </source>
</evidence>
<keyword evidence="5" id="KW-0472">Membrane</keyword>
<evidence type="ECO:0000256" key="5">
    <source>
        <dbReference type="SAM" id="Phobius"/>
    </source>
</evidence>
<dbReference type="SMART" id="SM00369">
    <property type="entry name" value="LRR_TYP"/>
    <property type="match status" value="4"/>
</dbReference>
<dbReference type="Pfam" id="PF13855">
    <property type="entry name" value="LRR_8"/>
    <property type="match status" value="1"/>
</dbReference>
<dbReference type="Gene3D" id="2.60.40.10">
    <property type="entry name" value="Immunoglobulins"/>
    <property type="match status" value="1"/>
</dbReference>
<dbReference type="AlphaFoldDB" id="A0A7I8VDA2"/>
<proteinExistence type="predicted"/>
<dbReference type="PROSITE" id="PS51450">
    <property type="entry name" value="LRR"/>
    <property type="match status" value="3"/>
</dbReference>